<organism evidence="1 2">
    <name type="scientific">Streptomyces cyaneochromogenes</name>
    <dbReference type="NCBI Taxonomy" id="2496836"/>
    <lineage>
        <taxon>Bacteria</taxon>
        <taxon>Bacillati</taxon>
        <taxon>Actinomycetota</taxon>
        <taxon>Actinomycetes</taxon>
        <taxon>Kitasatosporales</taxon>
        <taxon>Streptomycetaceae</taxon>
        <taxon>Streptomyces</taxon>
    </lineage>
</organism>
<accession>A0A3S9MEA2</accession>
<dbReference type="Proteomes" id="UP000280298">
    <property type="component" value="Chromosome"/>
</dbReference>
<dbReference type="EMBL" id="CP034539">
    <property type="protein sequence ID" value="AZQ37485.1"/>
    <property type="molecule type" value="Genomic_DNA"/>
</dbReference>
<evidence type="ECO:0000313" key="1">
    <source>
        <dbReference type="EMBL" id="AZQ37485.1"/>
    </source>
</evidence>
<dbReference type="OrthoDB" id="4317261at2"/>
<proteinExistence type="predicted"/>
<reference evidence="1 2" key="1">
    <citation type="journal article" date="2019" name="Int. J. Syst. Evol. Microbiol.">
        <title>Streptomyces cyaneochromogenes sp. nov., a blue pigment-producing actinomycete from manganese-contaminated soil.</title>
        <authorList>
            <person name="Tang X."/>
            <person name="Zhao J."/>
            <person name="Li K."/>
            <person name="Chen Z."/>
            <person name="Sun Y."/>
            <person name="Gao J."/>
        </authorList>
    </citation>
    <scope>NUCLEOTIDE SEQUENCE [LARGE SCALE GENOMIC DNA]</scope>
    <source>
        <strain evidence="1 2">MK-45</strain>
    </source>
</reference>
<keyword evidence="2" id="KW-1185">Reference proteome</keyword>
<sequence length="442" mass="48457">MPQNRTTYVALGYSEDFGLTGLAERLCSPDRTGAGPAVDLPAALAAAAGLADGSDGEEAVELEEDARRLLDGPLSEEVLHAVWLAAVGRMFDPADHGTDTRGWLRAVSELATARLRQNKRSYVPPPVRPVRDEELCAAVVAEIRALAPALTDAAGLPELAPALERVAGHTDADLGLRLFLRALKAYAVQVPKERYDRFLQLGERLGYPVALVRDGLDVDWPPIDTEHRATDWDFGLSKLAGNAHQDWQPSTARREIELVAYADEPGQSPGMSAALLLEDALRLLHSPLSDDTLTTLWVAVSDAALRTDGRAWLRLVADVCEERLRKAAPTYTPEVPPARVELADPVSRELRETALAVADRAVSPHWQPLPAVKAMAAVEQVVVQVDPDLGFRLYLRVLRALSVPLTRGQYERYRTIGERFGYGKYHVDEIEDLVQWATAEEP</sequence>
<dbReference type="RefSeq" id="WP_126395135.1">
    <property type="nucleotide sequence ID" value="NZ_CP034539.1"/>
</dbReference>
<evidence type="ECO:0000313" key="2">
    <source>
        <dbReference type="Proteomes" id="UP000280298"/>
    </source>
</evidence>
<gene>
    <name evidence="1" type="ORF">EJ357_31865</name>
</gene>
<dbReference type="KEGG" id="scya:EJ357_31865"/>
<dbReference type="AlphaFoldDB" id="A0A3S9MEA2"/>
<protein>
    <submittedName>
        <fullName evidence="1">Uncharacterized protein</fullName>
    </submittedName>
</protein>
<name>A0A3S9MEA2_9ACTN</name>